<feature type="binding site" evidence="7">
    <location>
        <position position="128"/>
    </location>
    <ligand>
        <name>[2Fe-2S] cluster</name>
        <dbReference type="ChEBI" id="CHEBI:190135"/>
    </ligand>
</feature>
<feature type="binding site" evidence="7">
    <location>
        <position position="125"/>
    </location>
    <ligand>
        <name>[2Fe-2S] cluster</name>
        <dbReference type="ChEBI" id="CHEBI:190135"/>
    </ligand>
</feature>
<evidence type="ECO:0000256" key="6">
    <source>
        <dbReference type="ARBA" id="ARBA00023027"/>
    </source>
</evidence>
<comment type="subunit">
    <text evidence="7">Composed of an oxygenase subunit and a reductase subunit.</text>
</comment>
<dbReference type="PROSITE" id="PS00570">
    <property type="entry name" value="RING_HYDROXYL_ALPHA"/>
    <property type="match status" value="1"/>
</dbReference>
<name>A0AAV3BE27_YERPE</name>
<evidence type="ECO:0000313" key="9">
    <source>
        <dbReference type="EMBL" id="EDR32939.1"/>
    </source>
</evidence>
<comment type="caution">
    <text evidence="9">The sequence shown here is derived from an EMBL/GenBank/DDBJ whole genome shotgun (WGS) entry which is preliminary data.</text>
</comment>
<feature type="binding site" evidence="7">
    <location>
        <position position="107"/>
    </location>
    <ligand>
        <name>[2Fe-2S] cluster</name>
        <dbReference type="ChEBI" id="CHEBI:190135"/>
    </ligand>
</feature>
<dbReference type="InterPro" id="IPR036922">
    <property type="entry name" value="Rieske_2Fe-2S_sf"/>
</dbReference>
<keyword evidence="7" id="KW-0521">NADP</keyword>
<comment type="catalytic activity">
    <reaction evidence="7">
        <text>(R)-carnitine + NADH + O2 + H(+) = (3R)-3-hydroxy-4-oxobutanoate + trimethylamine + NAD(+) + H2O</text>
        <dbReference type="Rhea" id="RHEA:55396"/>
        <dbReference type="ChEBI" id="CHEBI:15377"/>
        <dbReference type="ChEBI" id="CHEBI:15378"/>
        <dbReference type="ChEBI" id="CHEBI:15379"/>
        <dbReference type="ChEBI" id="CHEBI:16347"/>
        <dbReference type="ChEBI" id="CHEBI:57540"/>
        <dbReference type="ChEBI" id="CHEBI:57945"/>
        <dbReference type="ChEBI" id="CHEBI:58389"/>
        <dbReference type="ChEBI" id="CHEBI:138809"/>
        <dbReference type="EC" id="1.14.13.239"/>
    </reaction>
</comment>
<dbReference type="PROSITE" id="PS51296">
    <property type="entry name" value="RIESKE"/>
    <property type="match status" value="1"/>
</dbReference>
<comment type="cofactor">
    <cofactor evidence="7">
        <name>Fe cation</name>
        <dbReference type="ChEBI" id="CHEBI:24875"/>
    </cofactor>
    <text evidence="7">Binds 1 Fe cation per subunit.</text>
</comment>
<sequence length="390" mass="45119">MTKNFTYNTKIARGDIMSNQHPDFVLPKDFCANPREAYTIPAYFYTQQAAFEHEKERVFTNSWICMAHGSEVAQPNDYITREIIGENIVIVRGRDSVLRAFYNVCPHRGHQLLSGEGKAKNVITCPYHAWTFKLDGELAHARNCENVTNFDKDRATLFPVRLEEYAGFIFINMNPDAESVEQQLPGLQDKVFEACPDVHELKLAARFTTRTPANWKNIVDNYMECYHCEPAHPGFADSVQIDRYWHTMHGNWSLQFGYAKPSEKSFKFEEGEESSFHGFWLWPCSMFNVPPLKGMMTVIYEFPVDAETTLQNYDIYFTNEELTEDQKALIEWYRNVFRPEDLRLVESVQKGLKSRGYRGQGRIMADDKGSGISEHGIAHFHNLVAKVFQE</sequence>
<dbReference type="SUPFAM" id="SSF50022">
    <property type="entry name" value="ISP domain"/>
    <property type="match status" value="1"/>
</dbReference>
<organism evidence="9 10">
    <name type="scientific">Yersinia pestis biovar Orientalis str. IP275</name>
    <dbReference type="NCBI Taxonomy" id="373665"/>
    <lineage>
        <taxon>Bacteria</taxon>
        <taxon>Pseudomonadati</taxon>
        <taxon>Pseudomonadota</taxon>
        <taxon>Gammaproteobacteria</taxon>
        <taxon>Enterobacterales</taxon>
        <taxon>Yersiniaceae</taxon>
        <taxon>Yersinia</taxon>
    </lineage>
</organism>
<dbReference type="Gene3D" id="3.90.380.10">
    <property type="entry name" value="Naphthalene 1,2-dioxygenase Alpha Subunit, Chain A, domain 1"/>
    <property type="match status" value="2"/>
</dbReference>
<keyword evidence="4 7" id="KW-0408">Iron</keyword>
<evidence type="ECO:0000256" key="3">
    <source>
        <dbReference type="ARBA" id="ARBA00023002"/>
    </source>
</evidence>
<dbReference type="EC" id="1.14.13.239" evidence="7"/>
<dbReference type="Proteomes" id="UP000004430">
    <property type="component" value="Unassembled WGS sequence"/>
</dbReference>
<evidence type="ECO:0000259" key="8">
    <source>
        <dbReference type="PROSITE" id="PS51296"/>
    </source>
</evidence>
<dbReference type="GO" id="GO:0016709">
    <property type="term" value="F:oxidoreductase activity, acting on paired donors, with incorporation or reduction of molecular oxygen, NAD(P)H as one donor, and incorporation of one atom of oxygen"/>
    <property type="evidence" value="ECO:0007669"/>
    <property type="project" value="UniProtKB-UniRule"/>
</dbReference>
<accession>A0AAV3BE27</accession>
<keyword evidence="2 7" id="KW-0479">Metal-binding</keyword>
<reference evidence="9 10" key="1">
    <citation type="submission" date="2008-01" db="EMBL/GenBank/DDBJ databases">
        <title>Yersinia pestis Strain IP275 project at JCVI/TIGR.</title>
        <authorList>
            <person name="Ravel J."/>
            <person name="Eppinger M."/>
            <person name="Fricke W.F."/>
            <person name="Rosovitz M."/>
            <person name="Lindler L.E."/>
            <person name="Bearden S."/>
            <person name="Shriefer M."/>
        </authorList>
    </citation>
    <scope>NUCLEOTIDE SEQUENCE [LARGE SCALE GENOMIC DNA]</scope>
    <source>
        <strain evidence="9 10">IP275</strain>
    </source>
</reference>
<evidence type="ECO:0000256" key="2">
    <source>
        <dbReference type="ARBA" id="ARBA00022723"/>
    </source>
</evidence>
<dbReference type="PANTHER" id="PTHR43756">
    <property type="entry name" value="CHOLINE MONOOXYGENASE, CHLOROPLASTIC"/>
    <property type="match status" value="1"/>
</dbReference>
<evidence type="ECO:0000256" key="5">
    <source>
        <dbReference type="ARBA" id="ARBA00023014"/>
    </source>
</evidence>
<dbReference type="Pfam" id="PF00355">
    <property type="entry name" value="Rieske"/>
    <property type="match status" value="1"/>
</dbReference>
<comment type="similarity">
    <text evidence="7">Belongs to the bacterial ring-hydroxylating dioxygenase alpha subunit family. CntA subfamily.</text>
</comment>
<dbReference type="PANTHER" id="PTHR43756:SF5">
    <property type="entry name" value="CHOLINE MONOOXYGENASE, CHLOROPLASTIC"/>
    <property type="match status" value="1"/>
</dbReference>
<dbReference type="SUPFAM" id="SSF55961">
    <property type="entry name" value="Bet v1-like"/>
    <property type="match status" value="1"/>
</dbReference>
<dbReference type="HAMAP" id="MF_02097">
    <property type="entry name" value="Carnitine_monoox_A"/>
    <property type="match status" value="1"/>
</dbReference>
<dbReference type="InterPro" id="IPR015881">
    <property type="entry name" value="ARHD_Rieske_2Fe_2S"/>
</dbReference>
<feature type="binding site" evidence="7">
    <location>
        <position position="105"/>
    </location>
    <ligand>
        <name>[2Fe-2S] cluster</name>
        <dbReference type="ChEBI" id="CHEBI:190135"/>
    </ligand>
</feature>
<keyword evidence="6 7" id="KW-0520">NAD</keyword>
<proteinExistence type="inferred from homology"/>
<dbReference type="InterPro" id="IPR039004">
    <property type="entry name" value="Carnitine_monoox_A"/>
</dbReference>
<dbReference type="CDD" id="cd03469">
    <property type="entry name" value="Rieske_RO_Alpha_N"/>
    <property type="match status" value="1"/>
</dbReference>
<evidence type="ECO:0000313" key="10">
    <source>
        <dbReference type="Proteomes" id="UP000004430"/>
    </source>
</evidence>
<dbReference type="GO" id="GO:0005506">
    <property type="term" value="F:iron ion binding"/>
    <property type="evidence" value="ECO:0007669"/>
    <property type="project" value="InterPro"/>
</dbReference>
<dbReference type="InterPro" id="IPR015879">
    <property type="entry name" value="Ring_hydroxy_dOase_asu_C_dom"/>
</dbReference>
<reference evidence="9 10" key="2">
    <citation type="submission" date="2010-03" db="EMBL/GenBank/DDBJ databases">
        <authorList>
            <person name="Payne S.H."/>
            <person name="Sutton G.G."/>
        </authorList>
    </citation>
    <scope>NUCLEOTIDE SEQUENCE [LARGE SCALE GENOMIC DNA]</scope>
    <source>
        <strain evidence="9 10">IP275</strain>
    </source>
</reference>
<evidence type="ECO:0000256" key="1">
    <source>
        <dbReference type="ARBA" id="ARBA00022714"/>
    </source>
</evidence>
<evidence type="ECO:0000256" key="4">
    <source>
        <dbReference type="ARBA" id="ARBA00023004"/>
    </source>
</evidence>
<gene>
    <name evidence="9" type="ORF">YPIP275_0851</name>
</gene>
<feature type="binding site" evidence="7">
    <location>
        <position position="232"/>
    </location>
    <ligand>
        <name>Fe cation</name>
        <dbReference type="ChEBI" id="CHEBI:24875"/>
    </ligand>
</feature>
<dbReference type="CDD" id="cd08886">
    <property type="entry name" value="RHO_alpha_C_2"/>
    <property type="match status" value="1"/>
</dbReference>
<dbReference type="GO" id="GO:0009437">
    <property type="term" value="P:carnitine metabolic process"/>
    <property type="evidence" value="ECO:0007669"/>
    <property type="project" value="UniProtKB-UniRule"/>
</dbReference>
<comment type="function">
    <text evidence="7">Converts carnitine to trimethylamine and malic semialdehyde.</text>
</comment>
<dbReference type="GO" id="GO:0051537">
    <property type="term" value="F:2 iron, 2 sulfur cluster binding"/>
    <property type="evidence" value="ECO:0007669"/>
    <property type="project" value="UniProtKB-UniRule"/>
</dbReference>
<dbReference type="InterPro" id="IPR017941">
    <property type="entry name" value="Rieske_2Fe-2S"/>
</dbReference>
<comment type="pathway">
    <text evidence="7">Amine and polyamine metabolism; carnitine metabolism.</text>
</comment>
<keyword evidence="1 7" id="KW-0001">2Fe-2S</keyword>
<keyword evidence="5 7" id="KW-0411">Iron-sulfur</keyword>
<feature type="binding site" evidence="7">
    <location>
        <position position="341"/>
    </location>
    <ligand>
        <name>Fe cation</name>
        <dbReference type="ChEBI" id="CHEBI:24875"/>
    </ligand>
</feature>
<dbReference type="Gene3D" id="2.102.10.10">
    <property type="entry name" value="Rieske [2Fe-2S] iron-sulphur domain"/>
    <property type="match status" value="1"/>
</dbReference>
<dbReference type="AlphaFoldDB" id="A0AAV3BE27"/>
<comment type="cofactor">
    <cofactor evidence="7">
        <name>[2Fe-2S] cluster</name>
        <dbReference type="ChEBI" id="CHEBI:190135"/>
    </cofactor>
    <text evidence="7">Binds 1 [2Fe-2S] cluster per subunit.</text>
</comment>
<dbReference type="Pfam" id="PF00848">
    <property type="entry name" value="Ring_hydroxyl_A"/>
    <property type="match status" value="1"/>
</dbReference>
<feature type="binding site" evidence="7">
    <location>
        <position position="227"/>
    </location>
    <ligand>
        <name>Fe cation</name>
        <dbReference type="ChEBI" id="CHEBI:24875"/>
    </ligand>
</feature>
<protein>
    <recommendedName>
        <fullName evidence="7">Carnitine monooxygenase oxygenase subunit</fullName>
        <ecNumber evidence="7">1.14.13.239</ecNumber>
    </recommendedName>
    <alternativeName>
        <fullName evidence="7">Carnitine monooxygenase alpha subunit</fullName>
    </alternativeName>
</protein>
<evidence type="ECO:0000256" key="7">
    <source>
        <dbReference type="HAMAP-Rule" id="MF_02097"/>
    </source>
</evidence>
<dbReference type="PRINTS" id="PR00090">
    <property type="entry name" value="RNGDIOXGNASE"/>
</dbReference>
<dbReference type="EMBL" id="AAOS02000009">
    <property type="protein sequence ID" value="EDR32939.1"/>
    <property type="molecule type" value="Genomic_DNA"/>
</dbReference>
<comment type="catalytic activity">
    <reaction evidence="7">
        <text>(R)-carnitine + NADPH + O2 + H(+) = (3R)-3-hydroxy-4-oxobutanoate + trimethylamine + NADP(+) + H2O</text>
        <dbReference type="Rhea" id="RHEA:55368"/>
        <dbReference type="ChEBI" id="CHEBI:15377"/>
        <dbReference type="ChEBI" id="CHEBI:15378"/>
        <dbReference type="ChEBI" id="CHEBI:15379"/>
        <dbReference type="ChEBI" id="CHEBI:16347"/>
        <dbReference type="ChEBI" id="CHEBI:57783"/>
        <dbReference type="ChEBI" id="CHEBI:58349"/>
        <dbReference type="ChEBI" id="CHEBI:58389"/>
        <dbReference type="ChEBI" id="CHEBI:138809"/>
        <dbReference type="EC" id="1.14.13.239"/>
    </reaction>
</comment>
<keyword evidence="3 7" id="KW-0560">Oxidoreductase</keyword>
<feature type="domain" description="Rieske" evidence="8">
    <location>
        <begin position="63"/>
        <end position="171"/>
    </location>
</feature>
<dbReference type="InterPro" id="IPR001663">
    <property type="entry name" value="Rng_hydr_dOase-A"/>
</dbReference>